<dbReference type="GO" id="GO:0050112">
    <property type="term" value="F:inositol 2-dehydrogenase (NAD+) activity"/>
    <property type="evidence" value="ECO:0007669"/>
    <property type="project" value="UniProtKB-EC"/>
</dbReference>
<dbReference type="Pfam" id="PF02894">
    <property type="entry name" value="GFO_IDH_MocA_C"/>
    <property type="match status" value="1"/>
</dbReference>
<evidence type="ECO:0000259" key="4">
    <source>
        <dbReference type="Pfam" id="PF02894"/>
    </source>
</evidence>
<sequence>MSKMWKVAVIGAGDMGRQHVRGWTLAGHEVVSVTDIDAERVKPLAAEFGIERTYADYKEAVAQPEVEIVSICLPLSLHAPVTIYAAEQGKHVFCEKPLARNFREAAAMEEAVNKASVQFGLGFQRNLSRSIGVVKDWIEEGKLGRPVVCQCDSVAQIRPKRIMHDANGNAGPLMDLGCHYYVMWQTIFQSLPKTVYAHGNVMAKDRKELSHIEKLAIDTAAVTIEYESGDTGIFTVTWGMAPNFKMKSYQDRIYGPNGGIEGGLNNNPKKIMLYEEDQVTEVPLESYASLHKAQFDLFVDALNNGKPAPVSFQAGREVLATTLAIFKSIETGEVIDFASFYKQLV</sequence>
<feature type="domain" description="Gfo/Idh/MocA-like oxidoreductase C-terminal" evidence="4">
    <location>
        <begin position="135"/>
        <end position="335"/>
    </location>
</feature>
<gene>
    <name evidence="5" type="primary">iolG_4</name>
    <name evidence="5" type="ORF">PAECIP111802_00241</name>
</gene>
<evidence type="ECO:0000256" key="1">
    <source>
        <dbReference type="ARBA" id="ARBA00010928"/>
    </source>
</evidence>
<dbReference type="PANTHER" id="PTHR43818">
    <property type="entry name" value="BCDNA.GH03377"/>
    <property type="match status" value="1"/>
</dbReference>
<evidence type="ECO:0000313" key="5">
    <source>
        <dbReference type="EMBL" id="CAG7616045.1"/>
    </source>
</evidence>
<proteinExistence type="inferred from homology"/>
<accession>A0ABN7TG30</accession>
<feature type="domain" description="Gfo/Idh/MocA-like oxidoreductase N-terminal" evidence="3">
    <location>
        <begin position="6"/>
        <end position="123"/>
    </location>
</feature>
<name>A0ABN7TG30_9BACL</name>
<dbReference type="InterPro" id="IPR004104">
    <property type="entry name" value="Gfo/Idh/MocA-like_OxRdtase_C"/>
</dbReference>
<dbReference type="Proteomes" id="UP000730618">
    <property type="component" value="Unassembled WGS sequence"/>
</dbReference>
<organism evidence="5 6">
    <name type="scientific">Paenibacillus allorhizosphaerae</name>
    <dbReference type="NCBI Taxonomy" id="2849866"/>
    <lineage>
        <taxon>Bacteria</taxon>
        <taxon>Bacillati</taxon>
        <taxon>Bacillota</taxon>
        <taxon>Bacilli</taxon>
        <taxon>Bacillales</taxon>
        <taxon>Paenibacillaceae</taxon>
        <taxon>Paenibacillus</taxon>
    </lineage>
</organism>
<comment type="caution">
    <text evidence="5">The sequence shown here is derived from an EMBL/GenBank/DDBJ whole genome shotgun (WGS) entry which is preliminary data.</text>
</comment>
<dbReference type="EC" id="1.1.1.18" evidence="5"/>
<reference evidence="5 6" key="1">
    <citation type="submission" date="2021-06" db="EMBL/GenBank/DDBJ databases">
        <authorList>
            <person name="Criscuolo A."/>
        </authorList>
    </citation>
    <scope>NUCLEOTIDE SEQUENCE [LARGE SCALE GENOMIC DNA]</scope>
    <source>
        <strain evidence="6">CIP 111802</strain>
    </source>
</reference>
<dbReference type="InterPro" id="IPR050463">
    <property type="entry name" value="Gfo/Idh/MocA_oxidrdct_glycsds"/>
</dbReference>
<keyword evidence="6" id="KW-1185">Reference proteome</keyword>
<evidence type="ECO:0000313" key="6">
    <source>
        <dbReference type="Proteomes" id="UP000730618"/>
    </source>
</evidence>
<dbReference type="Pfam" id="PF01408">
    <property type="entry name" value="GFO_IDH_MocA"/>
    <property type="match status" value="1"/>
</dbReference>
<dbReference type="RefSeq" id="WP_218096621.1">
    <property type="nucleotide sequence ID" value="NZ_CAJVCE010000001.1"/>
</dbReference>
<dbReference type="PANTHER" id="PTHR43818:SF11">
    <property type="entry name" value="BCDNA.GH03377"/>
    <property type="match status" value="1"/>
</dbReference>
<dbReference type="InterPro" id="IPR000683">
    <property type="entry name" value="Gfo/Idh/MocA-like_OxRdtase_N"/>
</dbReference>
<dbReference type="EMBL" id="CAJVCE010000001">
    <property type="protein sequence ID" value="CAG7616045.1"/>
    <property type="molecule type" value="Genomic_DNA"/>
</dbReference>
<evidence type="ECO:0000256" key="2">
    <source>
        <dbReference type="ARBA" id="ARBA00023002"/>
    </source>
</evidence>
<keyword evidence="2 5" id="KW-0560">Oxidoreductase</keyword>
<evidence type="ECO:0000259" key="3">
    <source>
        <dbReference type="Pfam" id="PF01408"/>
    </source>
</evidence>
<comment type="similarity">
    <text evidence="1">Belongs to the Gfo/Idh/MocA family.</text>
</comment>
<protein>
    <submittedName>
        <fullName evidence="5">Myo-inositol 2-dehydrogenase</fullName>
        <ecNumber evidence="5">1.1.1.18</ecNumber>
    </submittedName>
</protein>